<evidence type="ECO:0000256" key="1">
    <source>
        <dbReference type="SAM" id="MobiDB-lite"/>
    </source>
</evidence>
<proteinExistence type="predicted"/>
<feature type="region of interest" description="Disordered" evidence="1">
    <location>
        <begin position="243"/>
        <end position="262"/>
    </location>
</feature>
<dbReference type="Proteomes" id="UP000662466">
    <property type="component" value="Unassembled WGS sequence"/>
</dbReference>
<feature type="compositionally biased region" description="Polar residues" evidence="1">
    <location>
        <begin position="173"/>
        <end position="185"/>
    </location>
</feature>
<feature type="compositionally biased region" description="Polar residues" evidence="1">
    <location>
        <begin position="243"/>
        <end position="253"/>
    </location>
</feature>
<evidence type="ECO:0000313" key="4">
    <source>
        <dbReference type="Proteomes" id="UP000630445"/>
    </source>
</evidence>
<keyword evidence="4" id="KW-1185">Reference proteome</keyword>
<dbReference type="EMBL" id="JACBAF010001954">
    <property type="protein sequence ID" value="KAF7171043.1"/>
    <property type="molecule type" value="Genomic_DNA"/>
</dbReference>
<evidence type="ECO:0000313" key="3">
    <source>
        <dbReference type="EMBL" id="KAF7171043.1"/>
    </source>
</evidence>
<name>A0A8H6UXQ7_9EURO</name>
<dbReference type="AlphaFoldDB" id="A0A8H6UXQ7"/>
<feature type="region of interest" description="Disordered" evidence="1">
    <location>
        <begin position="1"/>
        <end position="25"/>
    </location>
</feature>
<dbReference type="EMBL" id="JACBAD010001807">
    <property type="protein sequence ID" value="KAF7133824.1"/>
    <property type="molecule type" value="Genomic_DNA"/>
</dbReference>
<dbReference type="Proteomes" id="UP000630445">
    <property type="component" value="Unassembled WGS sequence"/>
</dbReference>
<sequence length="430" mass="47029">MFGTSQPGRSLKPSDHLSSATSKAQTHPARSLVSIPVSGLTLAQKLHDYSAGVALSGKRTQEIAFHLRSTATVVEEVANIFKEEGSARRNLISQKAIETVEDVVKQCSAQFDQLNLVLDNTANGGGWGNDNESQRMLILELIVLRKLAAGRYQQNRINAQEEDEREPSGPFPSDSNRIPSETQLSAGEPATECLDKEDQKAPASIAANAKPPICNHDLDSAADSGESKITIRRHSCSIRSEQIDNTADSGGSQTEKRVRAGSLATSLEDPTIATEQAQDHARTGRDGESLELSRAWDDLVHAIDQLVLTLAVTCCCCCAKPKSQTAISPSPHGQNQYPVAHYDTRHYHYPPQYIVRDRESLEEARTRPKPRSAASGSIHLGALASQQSAMYMVPCPDEGMYLVAWYEVDELLDLWTNLNQDSSSTHDRED</sequence>
<comment type="caution">
    <text evidence="3">The sequence shown here is derived from an EMBL/GenBank/DDBJ whole genome shotgun (WGS) entry which is preliminary data.</text>
</comment>
<evidence type="ECO:0000313" key="2">
    <source>
        <dbReference type="EMBL" id="KAF7133824.1"/>
    </source>
</evidence>
<feature type="region of interest" description="Disordered" evidence="1">
    <location>
        <begin position="156"/>
        <end position="226"/>
    </location>
</feature>
<dbReference type="OrthoDB" id="4506358at2759"/>
<protein>
    <submittedName>
        <fullName evidence="3">Uncharacterized protein</fullName>
    </submittedName>
</protein>
<accession>A0A8H6UXQ7</accession>
<evidence type="ECO:0000313" key="5">
    <source>
        <dbReference type="Proteomes" id="UP000662466"/>
    </source>
</evidence>
<gene>
    <name evidence="2" type="ORF">CNMCM5793_005236</name>
    <name evidence="3" type="ORF">CNMCM6106_005540</name>
</gene>
<organism evidence="3 5">
    <name type="scientific">Aspergillus hiratsukae</name>
    <dbReference type="NCBI Taxonomy" id="1194566"/>
    <lineage>
        <taxon>Eukaryota</taxon>
        <taxon>Fungi</taxon>
        <taxon>Dikarya</taxon>
        <taxon>Ascomycota</taxon>
        <taxon>Pezizomycotina</taxon>
        <taxon>Eurotiomycetes</taxon>
        <taxon>Eurotiomycetidae</taxon>
        <taxon>Eurotiales</taxon>
        <taxon>Aspergillaceae</taxon>
        <taxon>Aspergillus</taxon>
        <taxon>Aspergillus subgen. Fumigati</taxon>
    </lineage>
</organism>
<feature type="compositionally biased region" description="Polar residues" evidence="1">
    <location>
        <begin position="16"/>
        <end position="25"/>
    </location>
</feature>
<reference evidence="3" key="1">
    <citation type="submission" date="2020-06" db="EMBL/GenBank/DDBJ databases">
        <title>Draft genome sequences of strains closely related to Aspergillus parafelis and Aspergillus hiratsukae.</title>
        <authorList>
            <person name="Dos Santos R.A.C."/>
            <person name="Rivero-Menendez O."/>
            <person name="Steenwyk J.L."/>
            <person name="Mead M.E."/>
            <person name="Goldman G.H."/>
            <person name="Alastruey-Izquierdo A."/>
            <person name="Rokas A."/>
        </authorList>
    </citation>
    <scope>NUCLEOTIDE SEQUENCE</scope>
    <source>
        <strain evidence="2">CNM-CM5793</strain>
        <strain evidence="3">CNM-CM6106</strain>
    </source>
</reference>